<keyword evidence="1 2" id="KW-0648">Protein biosynthesis</keyword>
<comment type="catalytic activity">
    <reaction evidence="2">
        <text>L-glutamyl-tRNA(Gln) + L-glutamine + ATP + H2O = L-glutaminyl-tRNA(Gln) + L-glutamate + ADP + phosphate + H(+)</text>
        <dbReference type="Rhea" id="RHEA:17521"/>
        <dbReference type="Rhea" id="RHEA-COMP:9681"/>
        <dbReference type="Rhea" id="RHEA-COMP:9684"/>
        <dbReference type="ChEBI" id="CHEBI:15377"/>
        <dbReference type="ChEBI" id="CHEBI:15378"/>
        <dbReference type="ChEBI" id="CHEBI:29985"/>
        <dbReference type="ChEBI" id="CHEBI:30616"/>
        <dbReference type="ChEBI" id="CHEBI:43474"/>
        <dbReference type="ChEBI" id="CHEBI:58359"/>
        <dbReference type="ChEBI" id="CHEBI:78520"/>
        <dbReference type="ChEBI" id="CHEBI:78521"/>
        <dbReference type="ChEBI" id="CHEBI:456216"/>
    </reaction>
</comment>
<comment type="catalytic activity">
    <reaction evidence="2">
        <text>L-aspartyl-tRNA(Asn) + L-glutamine + ATP + H2O = L-asparaginyl-tRNA(Asn) + L-glutamate + ADP + phosphate + 2 H(+)</text>
        <dbReference type="Rhea" id="RHEA:14513"/>
        <dbReference type="Rhea" id="RHEA-COMP:9674"/>
        <dbReference type="Rhea" id="RHEA-COMP:9677"/>
        <dbReference type="ChEBI" id="CHEBI:15377"/>
        <dbReference type="ChEBI" id="CHEBI:15378"/>
        <dbReference type="ChEBI" id="CHEBI:29985"/>
        <dbReference type="ChEBI" id="CHEBI:30616"/>
        <dbReference type="ChEBI" id="CHEBI:43474"/>
        <dbReference type="ChEBI" id="CHEBI:58359"/>
        <dbReference type="ChEBI" id="CHEBI:78515"/>
        <dbReference type="ChEBI" id="CHEBI:78516"/>
        <dbReference type="ChEBI" id="CHEBI:456216"/>
    </reaction>
</comment>
<dbReference type="GO" id="GO:0050567">
    <property type="term" value="F:glutaminyl-tRNA synthase (glutamine-hydrolyzing) activity"/>
    <property type="evidence" value="ECO:0007669"/>
    <property type="project" value="UniProtKB-UniRule"/>
</dbReference>
<evidence type="ECO:0000256" key="2">
    <source>
        <dbReference type="HAMAP-Rule" id="MF_00122"/>
    </source>
</evidence>
<reference evidence="3" key="1">
    <citation type="submission" date="2020-02" db="EMBL/GenBank/DDBJ databases">
        <authorList>
            <person name="Meier V. D."/>
        </authorList>
    </citation>
    <scope>NUCLEOTIDE SEQUENCE</scope>
    <source>
        <strain evidence="3">AVDCRST_MAG92</strain>
    </source>
</reference>
<evidence type="ECO:0000256" key="1">
    <source>
        <dbReference type="ARBA" id="ARBA00022917"/>
    </source>
</evidence>
<sequence length="98" mass="11171">MIDREQVHKVANLARLEMTVEEEDQIAAQMNSILGYFEQLSELDTTDVPPTTRAIDVSNVTRPDILQPYDDREAILKEAPDQDGDFFKVPKILNVPEE</sequence>
<dbReference type="NCBIfam" id="TIGR00135">
    <property type="entry name" value="gatC"/>
    <property type="match status" value="1"/>
</dbReference>
<dbReference type="EMBL" id="CADCTM010000930">
    <property type="protein sequence ID" value="CAA9307067.1"/>
    <property type="molecule type" value="Genomic_DNA"/>
</dbReference>
<accession>A0A6J4KIN2</accession>
<comment type="similarity">
    <text evidence="2">Belongs to the GatC family.</text>
</comment>
<dbReference type="EC" id="6.3.5.-" evidence="2"/>
<dbReference type="AlphaFoldDB" id="A0A6J4KIN2"/>
<organism evidence="3">
    <name type="scientific">uncultured Coleofasciculus sp</name>
    <dbReference type="NCBI Taxonomy" id="1267456"/>
    <lineage>
        <taxon>Bacteria</taxon>
        <taxon>Bacillati</taxon>
        <taxon>Cyanobacteriota</taxon>
        <taxon>Cyanophyceae</taxon>
        <taxon>Coleofasciculales</taxon>
        <taxon>Coleofasciculaceae</taxon>
        <taxon>Coleofasciculus</taxon>
        <taxon>environmental samples</taxon>
    </lineage>
</organism>
<dbReference type="Gene3D" id="1.10.20.60">
    <property type="entry name" value="Glu-tRNAGln amidotransferase C subunit, N-terminal domain"/>
    <property type="match status" value="1"/>
</dbReference>
<dbReference type="PANTHER" id="PTHR15004">
    <property type="entry name" value="GLUTAMYL-TRNA(GLN) AMIDOTRANSFERASE SUBUNIT C, MITOCHONDRIAL"/>
    <property type="match status" value="1"/>
</dbReference>
<dbReference type="HAMAP" id="MF_00122">
    <property type="entry name" value="GatC"/>
    <property type="match status" value="1"/>
</dbReference>
<dbReference type="PANTHER" id="PTHR15004:SF0">
    <property type="entry name" value="GLUTAMYL-TRNA(GLN) AMIDOTRANSFERASE SUBUNIT C, MITOCHONDRIAL"/>
    <property type="match status" value="1"/>
</dbReference>
<keyword evidence="2" id="KW-0067">ATP-binding</keyword>
<dbReference type="Pfam" id="PF02686">
    <property type="entry name" value="GatC"/>
    <property type="match status" value="1"/>
</dbReference>
<dbReference type="SUPFAM" id="SSF141000">
    <property type="entry name" value="Glu-tRNAGln amidotransferase C subunit"/>
    <property type="match status" value="1"/>
</dbReference>
<keyword evidence="3" id="KW-0808">Transferase</keyword>
<gene>
    <name evidence="2" type="primary">gatC</name>
    <name evidence="3" type="ORF">AVDCRST_MAG92-5579</name>
</gene>
<keyword evidence="2 3" id="KW-0436">Ligase</keyword>
<dbReference type="GO" id="GO:0006412">
    <property type="term" value="P:translation"/>
    <property type="evidence" value="ECO:0007669"/>
    <property type="project" value="UniProtKB-UniRule"/>
</dbReference>
<name>A0A6J4KIN2_9CYAN</name>
<dbReference type="GO" id="GO:0070681">
    <property type="term" value="P:glutaminyl-tRNAGln biosynthesis via transamidation"/>
    <property type="evidence" value="ECO:0007669"/>
    <property type="project" value="TreeGrafter"/>
</dbReference>
<comment type="function">
    <text evidence="2">Allows the formation of correctly charged Asn-tRNA(Asn) or Gln-tRNA(Gln) through the transamidation of misacylated Asp-tRNA(Asn) or Glu-tRNA(Gln) in organisms which lack either or both of asparaginyl-tRNA or glutaminyl-tRNA synthetases. The reaction takes place in the presence of glutamine and ATP through an activated phospho-Asp-tRNA(Asn) or phospho-Glu-tRNA(Gln).</text>
</comment>
<comment type="subunit">
    <text evidence="2">Heterotrimer of A, B and C subunits.</text>
</comment>
<dbReference type="InterPro" id="IPR036113">
    <property type="entry name" value="Asp/Glu-ADT_sf_sub_c"/>
</dbReference>
<dbReference type="GO" id="GO:0006450">
    <property type="term" value="P:regulation of translational fidelity"/>
    <property type="evidence" value="ECO:0007669"/>
    <property type="project" value="InterPro"/>
</dbReference>
<dbReference type="GO" id="GO:0016740">
    <property type="term" value="F:transferase activity"/>
    <property type="evidence" value="ECO:0007669"/>
    <property type="project" value="UniProtKB-KW"/>
</dbReference>
<proteinExistence type="inferred from homology"/>
<protein>
    <recommendedName>
        <fullName evidence="2">Aspartyl/glutamyl-tRNA(Asn/Gln) amidotransferase subunit C</fullName>
        <shortName evidence="2">Asp/Glu-ADT subunit C</shortName>
        <ecNumber evidence="2">6.3.5.-</ecNumber>
    </recommendedName>
</protein>
<dbReference type="GO" id="GO:0005524">
    <property type="term" value="F:ATP binding"/>
    <property type="evidence" value="ECO:0007669"/>
    <property type="project" value="UniProtKB-KW"/>
</dbReference>
<evidence type="ECO:0000313" key="3">
    <source>
        <dbReference type="EMBL" id="CAA9307067.1"/>
    </source>
</evidence>
<keyword evidence="2" id="KW-0547">Nucleotide-binding</keyword>
<dbReference type="InterPro" id="IPR003837">
    <property type="entry name" value="GatC"/>
</dbReference>